<feature type="region of interest" description="Disordered" evidence="7">
    <location>
        <begin position="1091"/>
        <end position="1196"/>
    </location>
</feature>
<dbReference type="Proteomes" id="UP000036403">
    <property type="component" value="Unassembled WGS sequence"/>
</dbReference>
<dbReference type="PANTHER" id="PTHR45904">
    <property type="entry name" value="TRNA (URACIL-5-)-METHYLTRANSFERASE"/>
    <property type="match status" value="1"/>
</dbReference>
<feature type="compositionally biased region" description="Basic and acidic residues" evidence="7">
    <location>
        <begin position="1287"/>
        <end position="1303"/>
    </location>
</feature>
<feature type="region of interest" description="Disordered" evidence="7">
    <location>
        <begin position="1223"/>
        <end position="1308"/>
    </location>
</feature>
<dbReference type="EMBL" id="LBMM01002412">
    <property type="protein sequence ID" value="KMQ94859.1"/>
    <property type="molecule type" value="Genomic_DNA"/>
</dbReference>
<dbReference type="STRING" id="67767.A0A0J7KX64"/>
<name>A0A0J7KX64_LASNI</name>
<feature type="compositionally biased region" description="Polar residues" evidence="7">
    <location>
        <begin position="1346"/>
        <end position="1368"/>
    </location>
</feature>
<dbReference type="GO" id="GO:0032259">
    <property type="term" value="P:methylation"/>
    <property type="evidence" value="ECO:0007669"/>
    <property type="project" value="UniProtKB-KW"/>
</dbReference>
<feature type="binding site" evidence="6">
    <location>
        <position position="516"/>
    </location>
    <ligand>
        <name>S-adenosyl-L-methionine</name>
        <dbReference type="ChEBI" id="CHEBI:59789"/>
    </ligand>
</feature>
<protein>
    <recommendedName>
        <fullName evidence="4">tRNA (uracil(54)-C(5))-methyltransferase</fullName>
        <ecNumber evidence="4">2.1.1.35</ecNumber>
    </recommendedName>
</protein>
<comment type="catalytic activity">
    <reaction evidence="5">
        <text>uridine(54) in tRNA + S-adenosyl-L-methionine = 5-methyluridine(54) in tRNA + S-adenosyl-L-homocysteine + H(+)</text>
        <dbReference type="Rhea" id="RHEA:42712"/>
        <dbReference type="Rhea" id="RHEA-COMP:10167"/>
        <dbReference type="Rhea" id="RHEA-COMP:10193"/>
        <dbReference type="ChEBI" id="CHEBI:15378"/>
        <dbReference type="ChEBI" id="CHEBI:57856"/>
        <dbReference type="ChEBI" id="CHEBI:59789"/>
        <dbReference type="ChEBI" id="CHEBI:65315"/>
        <dbReference type="ChEBI" id="CHEBI:74447"/>
        <dbReference type="EC" id="2.1.1.35"/>
    </reaction>
    <physiologicalReaction direction="left-to-right" evidence="5">
        <dbReference type="Rhea" id="RHEA:42713"/>
    </physiologicalReaction>
</comment>
<gene>
    <name evidence="8" type="ORF">RF55_4960</name>
</gene>
<organism evidence="8 9">
    <name type="scientific">Lasius niger</name>
    <name type="common">Black garden ant</name>
    <dbReference type="NCBI Taxonomy" id="67767"/>
    <lineage>
        <taxon>Eukaryota</taxon>
        <taxon>Metazoa</taxon>
        <taxon>Ecdysozoa</taxon>
        <taxon>Arthropoda</taxon>
        <taxon>Hexapoda</taxon>
        <taxon>Insecta</taxon>
        <taxon>Pterygota</taxon>
        <taxon>Neoptera</taxon>
        <taxon>Endopterygota</taxon>
        <taxon>Hymenoptera</taxon>
        <taxon>Apocrita</taxon>
        <taxon>Aculeata</taxon>
        <taxon>Formicoidea</taxon>
        <taxon>Formicidae</taxon>
        <taxon>Formicinae</taxon>
        <taxon>Lasius</taxon>
        <taxon>Lasius</taxon>
    </lineage>
</organism>
<keyword evidence="1 6" id="KW-0489">Methyltransferase</keyword>
<feature type="region of interest" description="Disordered" evidence="7">
    <location>
        <begin position="885"/>
        <end position="1050"/>
    </location>
</feature>
<dbReference type="CDD" id="cd02440">
    <property type="entry name" value="AdoMet_MTases"/>
    <property type="match status" value="1"/>
</dbReference>
<evidence type="ECO:0000256" key="7">
    <source>
        <dbReference type="SAM" id="MobiDB-lite"/>
    </source>
</evidence>
<sequence>MNKDEHYDVVDECMGEKMPETVENTPAKDVEDTCPKSDNTMQQDPETNTGNTNSCNDDIDKPVPMEVECDQELNTDATDFTADISLDQLDSTMDTQKEVTDEDVMHHLDVIENIELDPETFGIDQSMKEVNQSESSATGREEQEQDEITMIDEPTEQKWYEKKIAEKGALLRERLSKLARVLSVSYPSYEKWLERIERTEGSPMCKIDPTRRCSLIKPHTNRWKFLCSKKHIPIPIKEEDNPGSSSKKCFKVVWRLEPMGAGGVNTDNLAEFPSFVLNAVKIFEDFLQTTIPSQDRITFNENPDDTSMDVDPKKAAGQDKKQQWSWLLVRCNSRDELMLFATGKNINRNTMDRLKQMYESGLGKNCNVKSLYCKSINKYDDKAVTTFLVGAEALDEVVGNLKVRLTPKTNFWSNAAGAWNIAKTVADMLKPTQKTTVLEVGCGIGVIGLTIASRCREVIGIDSPSEIEEAEVTCNLNNIYNVSFIMGSSSDVVNKINAARDLHNKNRVTYSIVNANTNMGRAIEVMTALRKITSLRRIVMVTALTKQSVRAILELARPIEDDLGHPFMPVRACVVDTLPNGPHFDAVILMERKFMHRLTQPWFLKMLEEENKSLNNTRELEKIINNDGAESADVQLRKNPLAKVELAKKSKFLLGKKATFAKSGSISPVKGKIKLKRDHSPDIIEISKKVSKKFEKPGFKLWQQDVAAKKKNWLLENPALRINPLFEKKIKEKEQVDLRKKLSNNRIDAADLIQKVNENREILEAAKEKLSGPSPTVDATTAKELKNVLSLVLDQTKLQNQLPRSVWDRIAPPETDQVQIKKDLDDDPLLKGRFVQETRAQDIVITAPNKEYLETEDNKPKFKKYHNLAPLEPDTVMPILAKSSDNRGRQQNQDSNSWNRNKNFDKNRWNDAGSMRKPAASPMKRQDLSFRHRTSPSNRFSPKRPLLSPPRRPCSPPRRHLPSDRSYEDSPSHREYSPQRRPASPLRHMASSSGGRLQITPPRRPFSSPNRAISPPRRSMTGRPMSPIRRHMSPPRLQMSPPRRQMSPVGIYDSSAISPMMRPISPMRRPISPMALQISTDRRPVSPVVRMISPSRPRDMMPPPRHHSPGMRRFSPHRMPSGVASSPPRRQQSPPRRPSPPPNRFEDEWDIPSRGAIEQSSTWQRSVNDRAENVWRNERQSTTSGNWQASSNNDRYFKPANQEKSWNVRDSSFHLWGSKQSLAKPGIKESWQTSDNRWSGGPSRSGTSSESWNRGKESLGGRGKEPWMNADKSRSSWEQSNDSWNQGDKDDWNDLPEDARDPWGDDGNLGLKERWMNLDNQIASSSGWSRETDKGDPWTKPKDSWQNKSQAFSAKQPCQNSGNPSINESRWLPLNDVTKKVPLSTNWQGSNNVAAWQSSSYNFPSQSQRPFMTNRR</sequence>
<dbReference type="PANTHER" id="PTHR45904:SF2">
    <property type="entry name" value="TRNA (URACIL-5-)-METHYLTRANSFERASE HOMOLOG A"/>
    <property type="match status" value="1"/>
</dbReference>
<dbReference type="OrthoDB" id="10250660at2759"/>
<comment type="caution">
    <text evidence="6">Lacks conserved residue(s) required for the propagation of feature annotation.</text>
</comment>
<dbReference type="EC" id="2.1.1.35" evidence="4"/>
<feature type="compositionally biased region" description="Basic residues" evidence="7">
    <location>
        <begin position="1104"/>
        <end position="1116"/>
    </location>
</feature>
<feature type="compositionally biased region" description="Low complexity" evidence="7">
    <location>
        <begin position="1125"/>
        <end position="1134"/>
    </location>
</feature>
<feature type="region of interest" description="Disordered" evidence="7">
    <location>
        <begin position="1322"/>
        <end position="1373"/>
    </location>
</feature>
<feature type="compositionally biased region" description="Polar residues" evidence="7">
    <location>
        <begin position="889"/>
        <end position="901"/>
    </location>
</feature>
<keyword evidence="3 6" id="KW-0949">S-adenosyl-L-methionine</keyword>
<evidence type="ECO:0000256" key="3">
    <source>
        <dbReference type="ARBA" id="ARBA00022691"/>
    </source>
</evidence>
<dbReference type="InterPro" id="IPR029063">
    <property type="entry name" value="SAM-dependent_MTases_sf"/>
</dbReference>
<feature type="compositionally biased region" description="Polar residues" evidence="7">
    <location>
        <begin position="1230"/>
        <end position="1252"/>
    </location>
</feature>
<evidence type="ECO:0000256" key="5">
    <source>
        <dbReference type="ARBA" id="ARBA00047278"/>
    </source>
</evidence>
<evidence type="ECO:0000256" key="1">
    <source>
        <dbReference type="ARBA" id="ARBA00022603"/>
    </source>
</evidence>
<evidence type="ECO:0000313" key="9">
    <source>
        <dbReference type="Proteomes" id="UP000036403"/>
    </source>
</evidence>
<accession>A0A0J7KX64</accession>
<reference evidence="8 9" key="1">
    <citation type="submission" date="2015-04" db="EMBL/GenBank/DDBJ databases">
        <title>Lasius niger genome sequencing.</title>
        <authorList>
            <person name="Konorov E.A."/>
            <person name="Nikitin M.A."/>
            <person name="Kirill M.V."/>
            <person name="Chang P."/>
        </authorList>
    </citation>
    <scope>NUCLEOTIDE SEQUENCE [LARGE SCALE GENOMIC DNA]</scope>
    <source>
        <tissue evidence="8">Whole</tissue>
    </source>
</reference>
<feature type="compositionally biased region" description="Polar residues" evidence="7">
    <location>
        <begin position="1276"/>
        <end position="1286"/>
    </location>
</feature>
<feature type="compositionally biased region" description="Polar residues" evidence="7">
    <location>
        <begin position="1180"/>
        <end position="1194"/>
    </location>
</feature>
<feature type="compositionally biased region" description="Basic and acidic residues" evidence="7">
    <location>
        <begin position="1253"/>
        <end position="1275"/>
    </location>
</feature>
<keyword evidence="9" id="KW-1185">Reference proteome</keyword>
<dbReference type="InterPro" id="IPR010280">
    <property type="entry name" value="U5_MeTrfase_fam"/>
</dbReference>
<dbReference type="GO" id="GO:0003723">
    <property type="term" value="F:RNA binding"/>
    <property type="evidence" value="ECO:0007669"/>
    <property type="project" value="TreeGrafter"/>
</dbReference>
<proteinExistence type="inferred from homology"/>
<dbReference type="PaxDb" id="67767-A0A0J7KX64"/>
<feature type="compositionally biased region" description="Polar residues" evidence="7">
    <location>
        <begin position="36"/>
        <end position="56"/>
    </location>
</feature>
<evidence type="ECO:0000256" key="6">
    <source>
        <dbReference type="PROSITE-ProRule" id="PRU01024"/>
    </source>
</evidence>
<comment type="similarity">
    <text evidence="6">Belongs to the class I-like SAM-binding methyltransferase superfamily. RNA M5U methyltransferase family.</text>
</comment>
<evidence type="ECO:0000313" key="8">
    <source>
        <dbReference type="EMBL" id="KMQ94859.1"/>
    </source>
</evidence>
<feature type="compositionally biased region" description="Basic and acidic residues" evidence="7">
    <location>
        <begin position="1"/>
        <end position="35"/>
    </location>
</feature>
<dbReference type="GO" id="GO:0006396">
    <property type="term" value="P:RNA processing"/>
    <property type="evidence" value="ECO:0007669"/>
    <property type="project" value="InterPro"/>
</dbReference>
<feature type="binding site" evidence="6">
    <location>
        <position position="462"/>
    </location>
    <ligand>
        <name>S-adenosyl-L-methionine</name>
        <dbReference type="ChEBI" id="CHEBI:59789"/>
    </ligand>
</feature>
<feature type="region of interest" description="Disordered" evidence="7">
    <location>
        <begin position="1"/>
        <end position="60"/>
    </location>
</feature>
<feature type="compositionally biased region" description="Basic and acidic residues" evidence="7">
    <location>
        <begin position="1330"/>
        <end position="1345"/>
    </location>
</feature>
<evidence type="ECO:0000256" key="2">
    <source>
        <dbReference type="ARBA" id="ARBA00022679"/>
    </source>
</evidence>
<evidence type="ECO:0000256" key="4">
    <source>
        <dbReference type="ARBA" id="ARBA00033763"/>
    </source>
</evidence>
<dbReference type="GO" id="GO:0030697">
    <property type="term" value="F:tRNA (uracil(54)-C5)-methyltransferase activity, S-adenosyl methionine-dependent"/>
    <property type="evidence" value="ECO:0007669"/>
    <property type="project" value="UniProtKB-EC"/>
</dbReference>
<dbReference type="Gene3D" id="3.40.50.150">
    <property type="entry name" value="Vaccinia Virus protein VP39"/>
    <property type="match status" value="1"/>
</dbReference>
<feature type="compositionally biased region" description="Basic and acidic residues" evidence="7">
    <location>
        <begin position="961"/>
        <end position="978"/>
    </location>
</feature>
<feature type="compositionally biased region" description="Pro residues" evidence="7">
    <location>
        <begin position="947"/>
        <end position="956"/>
    </location>
</feature>
<dbReference type="InterPro" id="IPR045850">
    <property type="entry name" value="TRM2_met"/>
</dbReference>
<comment type="caution">
    <text evidence="8">The sequence shown here is derived from an EMBL/GenBank/DDBJ whole genome shotgun (WGS) entry which is preliminary data.</text>
</comment>
<dbReference type="PROSITE" id="PS51687">
    <property type="entry name" value="SAM_MT_RNA_M5U"/>
    <property type="match status" value="1"/>
</dbReference>
<feature type="compositionally biased region" description="Basic and acidic residues" evidence="7">
    <location>
        <begin position="1167"/>
        <end position="1179"/>
    </location>
</feature>
<dbReference type="SUPFAM" id="SSF53335">
    <property type="entry name" value="S-adenosyl-L-methionine-dependent methyltransferases"/>
    <property type="match status" value="1"/>
</dbReference>
<keyword evidence="2 6" id="KW-0808">Transferase</keyword>